<dbReference type="InterPro" id="IPR036056">
    <property type="entry name" value="Fibrinogen-like_C"/>
</dbReference>
<accession>A0A8W8MVZ2</accession>
<dbReference type="InterPro" id="IPR014716">
    <property type="entry name" value="Fibrinogen_a/b/g_C_1"/>
</dbReference>
<proteinExistence type="predicted"/>
<dbReference type="AlphaFoldDB" id="A0A8W8MVZ2"/>
<organism evidence="3 4">
    <name type="scientific">Magallana gigas</name>
    <name type="common">Pacific oyster</name>
    <name type="synonym">Crassostrea gigas</name>
    <dbReference type="NCBI Taxonomy" id="29159"/>
    <lineage>
        <taxon>Eukaryota</taxon>
        <taxon>Metazoa</taxon>
        <taxon>Spiralia</taxon>
        <taxon>Lophotrochozoa</taxon>
        <taxon>Mollusca</taxon>
        <taxon>Bivalvia</taxon>
        <taxon>Autobranchia</taxon>
        <taxon>Pteriomorphia</taxon>
        <taxon>Ostreida</taxon>
        <taxon>Ostreoidea</taxon>
        <taxon>Ostreidae</taxon>
        <taxon>Magallana</taxon>
    </lineage>
</organism>
<dbReference type="Pfam" id="PF00147">
    <property type="entry name" value="Fibrinogen_C"/>
    <property type="match status" value="1"/>
</dbReference>
<dbReference type="Gene3D" id="3.90.215.10">
    <property type="entry name" value="Gamma Fibrinogen, chain A, domain 1"/>
    <property type="match status" value="1"/>
</dbReference>
<protein>
    <recommendedName>
        <fullName evidence="2">Fibrinogen C-terminal domain-containing protein</fullName>
    </recommendedName>
</protein>
<dbReference type="InterPro" id="IPR050373">
    <property type="entry name" value="Fibrinogen_C-term_domain"/>
</dbReference>
<sequence length="350" mass="38525">MEHLILLLCFCFVSHAVRKEAQFVFKGFSHNDSDANVAETMYPGGREPLLVSCPRFCAQQDSCMGYDLCDVGNSTVCRLFDVEGCLAREERSRCRYFEKVNISALEFGNDFRKEVTTTADVHVTGIGGDLSSDCADCGCLSGSYTTSGFYQVTLGGQQLTVECVKVDGTAHTVIYHRHDGSLDFNRTYAEYENGFGSASSENWLGNKYIHLLTQTGNTVLRIEVKFVGSLLNTYSYAIEYSHFSVGNASTAYKLDVSGYSGLIGDVMTGTNGAPFSTRDLDNSPNLCGCANRLSGGWWYLCCSSSQLTLPYNGYNKSLSFGWFYTFSDSSFSFTATTSSIASVKMMLRRT</sequence>
<dbReference type="SMART" id="SM00186">
    <property type="entry name" value="FBG"/>
    <property type="match status" value="1"/>
</dbReference>
<reference evidence="3" key="1">
    <citation type="submission" date="2022-08" db="UniProtKB">
        <authorList>
            <consortium name="EnsemblMetazoa"/>
        </authorList>
    </citation>
    <scope>IDENTIFICATION</scope>
    <source>
        <strain evidence="3">05x7-T-G4-1.051#20</strain>
    </source>
</reference>
<dbReference type="GO" id="GO:0005615">
    <property type="term" value="C:extracellular space"/>
    <property type="evidence" value="ECO:0007669"/>
    <property type="project" value="TreeGrafter"/>
</dbReference>
<dbReference type="InterPro" id="IPR002181">
    <property type="entry name" value="Fibrinogen_a/b/g_C_dom"/>
</dbReference>
<feature type="signal peptide" evidence="1">
    <location>
        <begin position="1"/>
        <end position="16"/>
    </location>
</feature>
<evidence type="ECO:0000313" key="4">
    <source>
        <dbReference type="Proteomes" id="UP000005408"/>
    </source>
</evidence>
<feature type="domain" description="Fibrinogen C-terminal" evidence="2">
    <location>
        <begin position="125"/>
        <end position="350"/>
    </location>
</feature>
<dbReference type="PROSITE" id="PS51406">
    <property type="entry name" value="FIBRINOGEN_C_2"/>
    <property type="match status" value="1"/>
</dbReference>
<dbReference type="OMA" id="HNDSDAN"/>
<feature type="chain" id="PRO_5036473872" description="Fibrinogen C-terminal domain-containing protein" evidence="1">
    <location>
        <begin position="17"/>
        <end position="350"/>
    </location>
</feature>
<name>A0A8W8MVZ2_MAGGI</name>
<evidence type="ECO:0000256" key="1">
    <source>
        <dbReference type="SAM" id="SignalP"/>
    </source>
</evidence>
<evidence type="ECO:0000313" key="3">
    <source>
        <dbReference type="EnsemblMetazoa" id="G4159.1:cds"/>
    </source>
</evidence>
<dbReference type="Proteomes" id="UP000005408">
    <property type="component" value="Unassembled WGS sequence"/>
</dbReference>
<dbReference type="SUPFAM" id="SSF56496">
    <property type="entry name" value="Fibrinogen C-terminal domain-like"/>
    <property type="match status" value="1"/>
</dbReference>
<dbReference type="PANTHER" id="PTHR19143">
    <property type="entry name" value="FIBRINOGEN/TENASCIN/ANGIOPOEITIN"/>
    <property type="match status" value="1"/>
</dbReference>
<keyword evidence="4" id="KW-1185">Reference proteome</keyword>
<dbReference type="OrthoDB" id="6345539at2759"/>
<dbReference type="EnsemblMetazoa" id="G4159.1">
    <property type="protein sequence ID" value="G4159.1:cds"/>
    <property type="gene ID" value="G4159"/>
</dbReference>
<keyword evidence="1" id="KW-0732">Signal</keyword>
<dbReference type="PANTHER" id="PTHR19143:SF394">
    <property type="entry name" value="ANGIOPOIETIN-RELATED PROTEIN 3-LIKE"/>
    <property type="match status" value="1"/>
</dbReference>
<evidence type="ECO:0000259" key="2">
    <source>
        <dbReference type="PROSITE" id="PS51406"/>
    </source>
</evidence>